<dbReference type="eggNOG" id="ENOG502RYNN">
    <property type="taxonomic scope" value="Eukaryota"/>
</dbReference>
<evidence type="ECO:0000313" key="3">
    <source>
        <dbReference type="Proteomes" id="UP000009328"/>
    </source>
</evidence>
<evidence type="ECO:0000259" key="1">
    <source>
        <dbReference type="PROSITE" id="PS50073"/>
    </source>
</evidence>
<dbReference type="InterPro" id="IPR036395">
    <property type="entry name" value="Cu_fist_DNA-bd_dom_sf"/>
</dbReference>
<dbReference type="GO" id="GO:0005507">
    <property type="term" value="F:copper ion binding"/>
    <property type="evidence" value="ECO:0007669"/>
    <property type="project" value="InterPro"/>
</dbReference>
<organism evidence="2 3">
    <name type="scientific">Wickerhamomyces ciferrii (strain ATCC 14091 / BCRC 22168 / CBS 111 / JCM 3599 / NBRC 0793 / NRRL Y-1031 F-60-10)</name>
    <name type="common">Yeast</name>
    <name type="synonym">Pichia ciferrii</name>
    <dbReference type="NCBI Taxonomy" id="1206466"/>
    <lineage>
        <taxon>Eukaryota</taxon>
        <taxon>Fungi</taxon>
        <taxon>Dikarya</taxon>
        <taxon>Ascomycota</taxon>
        <taxon>Saccharomycotina</taxon>
        <taxon>Saccharomycetes</taxon>
        <taxon>Phaffomycetales</taxon>
        <taxon>Wickerhamomycetaceae</taxon>
        <taxon>Wickerhamomyces</taxon>
    </lineage>
</organism>
<dbReference type="AlphaFoldDB" id="K0KKZ7"/>
<gene>
    <name evidence="2" type="ORF">BN7_2372</name>
</gene>
<name>K0KKZ7_WICCF</name>
<dbReference type="PROSITE" id="PS50073">
    <property type="entry name" value="COPPER_FIST_2"/>
    <property type="match status" value="1"/>
</dbReference>
<feature type="domain" description="Copper-fist" evidence="1">
    <location>
        <begin position="1"/>
        <end position="52"/>
    </location>
</feature>
<dbReference type="Proteomes" id="UP000009328">
    <property type="component" value="Unassembled WGS sequence"/>
</dbReference>
<dbReference type="Pfam" id="PF00649">
    <property type="entry name" value="Copper-fist"/>
    <property type="match status" value="1"/>
</dbReference>
<dbReference type="SMART" id="SM01090">
    <property type="entry name" value="Copper-fist"/>
    <property type="match status" value="1"/>
</dbReference>
<dbReference type="Gene3D" id="3.90.430.10">
    <property type="entry name" value="Copper fist DNA-binding domain"/>
    <property type="match status" value="1"/>
</dbReference>
<sequence length="414" mass="47852">MIRKHIKASCEPCINGHRANLCNHYSNLNPSDSNYNESNAYLEVIPKNGRSNNETPDETEDFKLTTQDFSSLLNSNNYKYILTEANLSPTLNDLCPNSDNFSYECTYPCCRKKSKDLYIDEETAIIYKVLKDCAFTSIEEVGTLVSYKDLPAEFLDEDINNDFDDELSSAPAFPNPININPDPQPINNPLPQPQPINNNINSLNQLSPEDVLGSMNFQPLYLTHSIKNTLLRSMSKNQQQIVPKTNNDVNNEDTTWFEHDDDYSDYSFESYESYESDESDIEIDNEHDEHNEHRETIEGDKKIEDNVEVIVIDDDDDVFEVIVIDDEEDDDEDKECAIKDNENTKSNNLDINHFRSNEVLPSYDDWVYERRCQGTDELFIFDGQSENLDYANFQSYRPCSLDENVSYDYDELNE</sequence>
<dbReference type="EMBL" id="CAIF01000054">
    <property type="protein sequence ID" value="CCH42827.1"/>
    <property type="molecule type" value="Genomic_DNA"/>
</dbReference>
<dbReference type="HOGENOM" id="CLU_664310_0_0_1"/>
<protein>
    <recommendedName>
        <fullName evidence="1">Copper-fist domain-containing protein</fullName>
    </recommendedName>
</protein>
<comment type="caution">
    <text evidence="2">The sequence shown here is derived from an EMBL/GenBank/DDBJ whole genome shotgun (WGS) entry which is preliminary data.</text>
</comment>
<keyword evidence="3" id="KW-1185">Reference proteome</keyword>
<proteinExistence type="predicted"/>
<accession>K0KKZ7</accession>
<dbReference type="GO" id="GO:0003677">
    <property type="term" value="F:DNA binding"/>
    <property type="evidence" value="ECO:0007669"/>
    <property type="project" value="InterPro"/>
</dbReference>
<dbReference type="STRING" id="1206466.K0KKZ7"/>
<dbReference type="InParanoid" id="K0KKZ7"/>
<dbReference type="SUPFAM" id="SSF57879">
    <property type="entry name" value="Zinc domain conserved in yeast copper-regulated transcription factors"/>
    <property type="match status" value="1"/>
</dbReference>
<evidence type="ECO:0000313" key="2">
    <source>
        <dbReference type="EMBL" id="CCH42827.1"/>
    </source>
</evidence>
<dbReference type="InterPro" id="IPR001083">
    <property type="entry name" value="Cu_fist_DNA-bd_dom"/>
</dbReference>
<dbReference type="GO" id="GO:0005634">
    <property type="term" value="C:nucleus"/>
    <property type="evidence" value="ECO:0007669"/>
    <property type="project" value="InterPro"/>
</dbReference>
<dbReference type="GO" id="GO:0003700">
    <property type="term" value="F:DNA-binding transcription factor activity"/>
    <property type="evidence" value="ECO:0007669"/>
    <property type="project" value="InterPro"/>
</dbReference>
<reference evidence="2 3" key="1">
    <citation type="journal article" date="2012" name="Eukaryot. Cell">
        <title>Draft genome sequence of Wickerhamomyces ciferrii NRRL Y-1031 F-60-10.</title>
        <authorList>
            <person name="Schneider J."/>
            <person name="Andrea H."/>
            <person name="Blom J."/>
            <person name="Jaenicke S."/>
            <person name="Ruckert C."/>
            <person name="Schorsch C."/>
            <person name="Szczepanowski R."/>
            <person name="Farwick M."/>
            <person name="Goesmann A."/>
            <person name="Puhler A."/>
            <person name="Schaffer S."/>
            <person name="Tauch A."/>
            <person name="Kohler T."/>
            <person name="Brinkrolf K."/>
        </authorList>
    </citation>
    <scope>NUCLEOTIDE SEQUENCE [LARGE SCALE GENOMIC DNA]</scope>
    <source>
        <strain evidence="3">ATCC 14091 / BCRC 22168 / CBS 111 / JCM 3599 / NBRC 0793 / NRRL Y-1031 F-60-10</strain>
    </source>
</reference>